<keyword evidence="2" id="KW-0560">Oxidoreductase</keyword>
<name>A0A6J6NQA1_9ZZZZ</name>
<dbReference type="PROSITE" id="PS00061">
    <property type="entry name" value="ADH_SHORT"/>
    <property type="match status" value="1"/>
</dbReference>
<organism evidence="3">
    <name type="scientific">freshwater metagenome</name>
    <dbReference type="NCBI Taxonomy" id="449393"/>
    <lineage>
        <taxon>unclassified sequences</taxon>
        <taxon>metagenomes</taxon>
        <taxon>ecological metagenomes</taxon>
    </lineage>
</organism>
<dbReference type="InterPro" id="IPR002347">
    <property type="entry name" value="SDR_fam"/>
</dbReference>
<dbReference type="FunFam" id="3.40.50.720:FF:000084">
    <property type="entry name" value="Short-chain dehydrogenase reductase"/>
    <property type="match status" value="1"/>
</dbReference>
<dbReference type="GO" id="GO:0016491">
    <property type="term" value="F:oxidoreductase activity"/>
    <property type="evidence" value="ECO:0007669"/>
    <property type="project" value="UniProtKB-KW"/>
</dbReference>
<dbReference type="Gene3D" id="3.40.50.720">
    <property type="entry name" value="NAD(P)-binding Rossmann-like Domain"/>
    <property type="match status" value="1"/>
</dbReference>
<accession>A0A6J6NQA1</accession>
<dbReference type="AlphaFoldDB" id="A0A6J6NQA1"/>
<evidence type="ECO:0000256" key="1">
    <source>
        <dbReference type="ARBA" id="ARBA00006484"/>
    </source>
</evidence>
<dbReference type="EMBL" id="CAEZXP010000001">
    <property type="protein sequence ID" value="CAB4686513.1"/>
    <property type="molecule type" value="Genomic_DNA"/>
</dbReference>
<dbReference type="Pfam" id="PF13561">
    <property type="entry name" value="adh_short_C2"/>
    <property type="match status" value="1"/>
</dbReference>
<dbReference type="CDD" id="cd05233">
    <property type="entry name" value="SDR_c"/>
    <property type="match status" value="1"/>
</dbReference>
<gene>
    <name evidence="3" type="ORF">UFOPK2399_00393</name>
</gene>
<comment type="similarity">
    <text evidence="1">Belongs to the short-chain dehydrogenases/reductases (SDR) family.</text>
</comment>
<evidence type="ECO:0000313" key="3">
    <source>
        <dbReference type="EMBL" id="CAB4686513.1"/>
    </source>
</evidence>
<protein>
    <submittedName>
        <fullName evidence="3">Unannotated protein</fullName>
    </submittedName>
</protein>
<dbReference type="SUPFAM" id="SSF51735">
    <property type="entry name" value="NAD(P)-binding Rossmann-fold domains"/>
    <property type="match status" value="1"/>
</dbReference>
<dbReference type="PANTHER" id="PTHR24321:SF8">
    <property type="entry name" value="ESTRADIOL 17-BETA-DEHYDROGENASE 8-RELATED"/>
    <property type="match status" value="1"/>
</dbReference>
<dbReference type="NCBIfam" id="NF005559">
    <property type="entry name" value="PRK07231.1"/>
    <property type="match status" value="1"/>
</dbReference>
<dbReference type="InterPro" id="IPR020904">
    <property type="entry name" value="Sc_DH/Rdtase_CS"/>
</dbReference>
<dbReference type="PRINTS" id="PR00081">
    <property type="entry name" value="GDHRDH"/>
</dbReference>
<evidence type="ECO:0000256" key="2">
    <source>
        <dbReference type="ARBA" id="ARBA00023002"/>
    </source>
</evidence>
<sequence>MSETRRLAVITGGASGIGRASAERFARDGYAVVIADIDGERGIETAAAIGANGGSAAFIHTDVANSDAVQAMVNQAIELFGEIAVLFNNAAFLDRENYGSVTETSEADWHRCIDVTLTGAFLCSRYVIPSMLRRSGGVIINNASVGGLVGFGRHAAYCSAKGGVIQLTREIAIDYAEQNIRCNAVCPGMIETEGTAATLEDPASRAKVLELPVMKRPGTPEEIANAVAFLASDEATFITGAILPVDGGWLLR</sequence>
<reference evidence="3" key="1">
    <citation type="submission" date="2020-05" db="EMBL/GenBank/DDBJ databases">
        <authorList>
            <person name="Chiriac C."/>
            <person name="Salcher M."/>
            <person name="Ghai R."/>
            <person name="Kavagutti S V."/>
        </authorList>
    </citation>
    <scope>NUCLEOTIDE SEQUENCE</scope>
</reference>
<dbReference type="PRINTS" id="PR00080">
    <property type="entry name" value="SDRFAMILY"/>
</dbReference>
<dbReference type="InterPro" id="IPR036291">
    <property type="entry name" value="NAD(P)-bd_dom_sf"/>
</dbReference>
<proteinExistence type="inferred from homology"/>
<dbReference type="PANTHER" id="PTHR24321">
    <property type="entry name" value="DEHYDROGENASES, SHORT CHAIN"/>
    <property type="match status" value="1"/>
</dbReference>